<name>A0A3B0Z3M3_9ZZZZ</name>
<accession>A0A3B0Z3M3</accession>
<evidence type="ECO:0000313" key="3">
    <source>
        <dbReference type="EMBL" id="VAW81039.1"/>
    </source>
</evidence>
<dbReference type="Gene3D" id="3.40.50.410">
    <property type="entry name" value="von Willebrand factor, type A domain"/>
    <property type="match status" value="1"/>
</dbReference>
<evidence type="ECO:0000259" key="2">
    <source>
        <dbReference type="Pfam" id="PF13768"/>
    </source>
</evidence>
<organism evidence="3">
    <name type="scientific">hydrothermal vent metagenome</name>
    <dbReference type="NCBI Taxonomy" id="652676"/>
    <lineage>
        <taxon>unclassified sequences</taxon>
        <taxon>metagenomes</taxon>
        <taxon>ecological metagenomes</taxon>
    </lineage>
</organism>
<keyword evidence="1" id="KW-0812">Transmembrane</keyword>
<keyword evidence="1" id="KW-0472">Membrane</keyword>
<gene>
    <name evidence="3" type="ORF">MNBD_GAMMA13-732</name>
</gene>
<reference evidence="3" key="1">
    <citation type="submission" date="2018-06" db="EMBL/GenBank/DDBJ databases">
        <authorList>
            <person name="Zhirakovskaya E."/>
        </authorList>
    </citation>
    <scope>NUCLEOTIDE SEQUENCE</scope>
</reference>
<dbReference type="EMBL" id="UOFK01000246">
    <property type="protein sequence ID" value="VAW81039.1"/>
    <property type="molecule type" value="Genomic_DNA"/>
</dbReference>
<dbReference type="AlphaFoldDB" id="A0A3B0Z3M3"/>
<sequence>MKRRPVTPFSLSFLDIMFCGFGAVVLLVLILNTTAVSARRQVFSDLRAETVALQEQVLINEANLLEKRNSRASVDQQLLITQRDSEKIISTIKALEIEIASMSANTQTRREHVAKLSVDLKQLDEKKQRSGSARGAHAGSQVLAVSGDGDRQYLTGLKVGGKRILILLDASASMLDETIVGAVRRRNGSVDERRTAPKWQRSRAVTAWLLSQLPATSKFQLYAFNTQVNALAAGSKNRWLSAADSAAMKAVTSALAALAPEDGTRLYAALKATTDLSPRPDNILLITDGLPTQGRNEPTNATVSADQRFQHFEQAVKMLPKDIPVNTILMPMEGDAWAAAAYWRLALDSGGSFLTPARDWP</sequence>
<feature type="transmembrane region" description="Helical" evidence="1">
    <location>
        <begin position="12"/>
        <end position="31"/>
    </location>
</feature>
<proteinExistence type="predicted"/>
<keyword evidence="1" id="KW-1133">Transmembrane helix</keyword>
<dbReference type="SUPFAM" id="SSF53300">
    <property type="entry name" value="vWA-like"/>
    <property type="match status" value="1"/>
</dbReference>
<feature type="domain" description="VWFA" evidence="2">
    <location>
        <begin position="210"/>
        <end position="296"/>
    </location>
</feature>
<dbReference type="Pfam" id="PF13768">
    <property type="entry name" value="VWA_3"/>
    <property type="match status" value="1"/>
</dbReference>
<protein>
    <submittedName>
        <fullName evidence="3">Secreted protein, containing von Willebrand factor (VWF) type A domain</fullName>
    </submittedName>
</protein>
<evidence type="ECO:0000256" key="1">
    <source>
        <dbReference type="SAM" id="Phobius"/>
    </source>
</evidence>
<dbReference type="InterPro" id="IPR002035">
    <property type="entry name" value="VWF_A"/>
</dbReference>
<dbReference type="InterPro" id="IPR036465">
    <property type="entry name" value="vWFA_dom_sf"/>
</dbReference>